<evidence type="ECO:0000259" key="2">
    <source>
        <dbReference type="Pfam" id="PF00078"/>
    </source>
</evidence>
<dbReference type="Gene3D" id="3.30.70.270">
    <property type="match status" value="1"/>
</dbReference>
<organism evidence="3 4">
    <name type="scientific">Nesidiocoris tenuis</name>
    <dbReference type="NCBI Taxonomy" id="355587"/>
    <lineage>
        <taxon>Eukaryota</taxon>
        <taxon>Metazoa</taxon>
        <taxon>Ecdysozoa</taxon>
        <taxon>Arthropoda</taxon>
        <taxon>Hexapoda</taxon>
        <taxon>Insecta</taxon>
        <taxon>Pterygota</taxon>
        <taxon>Neoptera</taxon>
        <taxon>Paraneoptera</taxon>
        <taxon>Hemiptera</taxon>
        <taxon>Heteroptera</taxon>
        <taxon>Panheteroptera</taxon>
        <taxon>Cimicomorpha</taxon>
        <taxon>Miridae</taxon>
        <taxon>Dicyphina</taxon>
        <taxon>Nesidiocoris</taxon>
    </lineage>
</organism>
<dbReference type="SUPFAM" id="SSF56672">
    <property type="entry name" value="DNA/RNA polymerases"/>
    <property type="match status" value="1"/>
</dbReference>
<dbReference type="Proteomes" id="UP000479000">
    <property type="component" value="Unassembled WGS sequence"/>
</dbReference>
<reference evidence="3 4" key="1">
    <citation type="submission" date="2020-02" db="EMBL/GenBank/DDBJ databases">
        <authorList>
            <person name="Ferguson B K."/>
        </authorList>
    </citation>
    <scope>NUCLEOTIDE SEQUENCE [LARGE SCALE GENOMIC DNA]</scope>
</reference>
<evidence type="ECO:0000256" key="1">
    <source>
        <dbReference type="SAM" id="MobiDB-lite"/>
    </source>
</evidence>
<dbReference type="OrthoDB" id="6624972at2759"/>
<dbReference type="PANTHER" id="PTHR24559">
    <property type="entry name" value="TRANSPOSON TY3-I GAG-POL POLYPROTEIN"/>
    <property type="match status" value="1"/>
</dbReference>
<keyword evidence="4" id="KW-1185">Reference proteome</keyword>
<dbReference type="InterPro" id="IPR043128">
    <property type="entry name" value="Rev_trsase/Diguanyl_cyclase"/>
</dbReference>
<proteinExistence type="predicted"/>
<dbReference type="InterPro" id="IPR053134">
    <property type="entry name" value="RNA-dir_DNA_polymerase"/>
</dbReference>
<dbReference type="EMBL" id="CADCXU010035400">
    <property type="protein sequence ID" value="CAB0020557.1"/>
    <property type="molecule type" value="Genomic_DNA"/>
</dbReference>
<gene>
    <name evidence="3" type="ORF">NTEN_LOCUS24130</name>
</gene>
<sequence>MASTNLSTSVSGVVVLDLELQGFRYTNFKLSVLPSLCSDILIGHDIMQKHTRVDLNFGGNQPPLSITAVTQAAVEPVRLFTNLDPDIRPIATKSKKHSPEDLTFIKTEVKQLLDDGIIEESISPWRAQVLVVRSDTRKRRMVINYAQTINKFTVLDAYPVPNIDEMVSEIAKYSVFSTLDLKSAYHQVPIHRDDRPYTAFEADGNLYQFKMYVADMLSRAFLKEEGENDDVDMSQMVHALTYGEPTTLPVDSLENSNHLETVSSFIENLCSQLREMRPVPFKHHSTKKVYFHKDLRTSSHVFVRRDAVRRPLQPTYDDPYRVVSRSDKTFSIIMPHGEQTVTVDRLKPAYLLSSDPPDSSSKPSIPTSQPTPINRLSDSTSGRDPQPPASPASPDRRAVTRTGRHVRCPARFVSSSHRIYWKGSTVEVASEVTPSNCP</sequence>
<dbReference type="InterPro" id="IPR000477">
    <property type="entry name" value="RT_dom"/>
</dbReference>
<name>A0A6H5HS73_9HEMI</name>
<protein>
    <recommendedName>
        <fullName evidence="2">Reverse transcriptase domain-containing protein</fullName>
    </recommendedName>
</protein>
<dbReference type="Gene3D" id="3.10.10.10">
    <property type="entry name" value="HIV Type 1 Reverse Transcriptase, subunit A, domain 1"/>
    <property type="match status" value="1"/>
</dbReference>
<dbReference type="PANTHER" id="PTHR24559:SF444">
    <property type="entry name" value="REVERSE TRANSCRIPTASE DOMAIN-CONTAINING PROTEIN"/>
    <property type="match status" value="1"/>
</dbReference>
<dbReference type="AlphaFoldDB" id="A0A6H5HS73"/>
<feature type="region of interest" description="Disordered" evidence="1">
    <location>
        <begin position="350"/>
        <end position="404"/>
    </location>
</feature>
<accession>A0A6H5HS73</accession>
<dbReference type="CDD" id="cd01647">
    <property type="entry name" value="RT_LTR"/>
    <property type="match status" value="1"/>
</dbReference>
<feature type="domain" description="Reverse transcriptase" evidence="2">
    <location>
        <begin position="137"/>
        <end position="208"/>
    </location>
</feature>
<dbReference type="InterPro" id="IPR043502">
    <property type="entry name" value="DNA/RNA_pol_sf"/>
</dbReference>
<evidence type="ECO:0000313" key="3">
    <source>
        <dbReference type="EMBL" id="CAB0020557.1"/>
    </source>
</evidence>
<evidence type="ECO:0000313" key="4">
    <source>
        <dbReference type="Proteomes" id="UP000479000"/>
    </source>
</evidence>
<dbReference type="Pfam" id="PF00078">
    <property type="entry name" value="RVT_1"/>
    <property type="match status" value="1"/>
</dbReference>
<dbReference type="GO" id="GO:0071897">
    <property type="term" value="P:DNA biosynthetic process"/>
    <property type="evidence" value="ECO:0007669"/>
    <property type="project" value="UniProtKB-ARBA"/>
</dbReference>
<feature type="compositionally biased region" description="Low complexity" evidence="1">
    <location>
        <begin position="353"/>
        <end position="373"/>
    </location>
</feature>